<dbReference type="RefSeq" id="WP_093794011.1">
    <property type="nucleotide sequence ID" value="NZ_CP155571.1"/>
</dbReference>
<dbReference type="SUPFAM" id="SSF48452">
    <property type="entry name" value="TPR-like"/>
    <property type="match status" value="1"/>
</dbReference>
<dbReference type="Gene3D" id="3.40.50.2000">
    <property type="entry name" value="Glycogen Phosphorylase B"/>
    <property type="match status" value="1"/>
</dbReference>
<feature type="repeat" description="TPR" evidence="3">
    <location>
        <begin position="147"/>
        <end position="180"/>
    </location>
</feature>
<dbReference type="InterPro" id="IPR011990">
    <property type="entry name" value="TPR-like_helical_dom_sf"/>
</dbReference>
<keyword evidence="1" id="KW-0677">Repeat</keyword>
<reference evidence="4" key="1">
    <citation type="submission" date="2024-05" db="EMBL/GenBank/DDBJ databases">
        <title>Isolation and characterization of Sporomusa carbonis sp. nov., a carboxydotrophic hydrogenogen in the genus of Sporomusa isolated from a charcoal burning pile.</title>
        <authorList>
            <person name="Boeer T."/>
            <person name="Rosenbaum F."/>
            <person name="Eysell L."/>
            <person name="Mueller V."/>
            <person name="Daniel R."/>
            <person name="Poehlein A."/>
        </authorList>
    </citation>
    <scope>NUCLEOTIDE SEQUENCE [LARGE SCALE GENOMIC DNA]</scope>
    <source>
        <strain evidence="4">DSM 3132</strain>
    </source>
</reference>
<evidence type="ECO:0000313" key="4">
    <source>
        <dbReference type="EMBL" id="XFO74807.1"/>
    </source>
</evidence>
<keyword evidence="5" id="KW-1185">Reference proteome</keyword>
<feature type="repeat" description="TPR" evidence="3">
    <location>
        <begin position="79"/>
        <end position="112"/>
    </location>
</feature>
<dbReference type="PANTHER" id="PTHR44943">
    <property type="entry name" value="CELLULOSE SYNTHASE OPERON PROTEIN C"/>
    <property type="match status" value="1"/>
</dbReference>
<dbReference type="Pfam" id="PF00515">
    <property type="entry name" value="TPR_1"/>
    <property type="match status" value="1"/>
</dbReference>
<proteinExistence type="predicted"/>
<accession>A0ABZ3J8T6</accession>
<sequence length="499" mass="56435">MPDTNETVSEINEGLSKGMQAVAREEWEQAIACFLEVLKLKPDSVEALNNLGAVFKNTDRLDYAEACLCKAIEVNPNSYNAFYNLGTVYEKEGNFQDAAVCFRQAIELDPYNPDLYNTLGVVLEHGFHLEEAEQAYLKAIALKSDYATAYYNLGLLYAVTKRLDEGEKHICSAHELEPAKHAFTIGLAFHYLKREKFEQGWTKYAEALALIPFESYGATIREWCGEDLTGKSILLYAGEGLGDALQFVRYTSMVAELAAHTTLWVQEPLQRLVAAHYPQLILGSEQEAWSKSYDYFCSLQALPIYFKSNEQTIPRFAHYLQALSEDSAVWQQKLAELDGGGRYRVGVVWSGNIYNPLDLFRSIPFAVFNQLLLAVEGISWISLQVGSRAEDYKNITENLLDLSPYLTDFGKTAAVIEQLDLVITTDTSVAHLSGALGQKTWLLLDVTSDWRWFLDREDSPWYPSMRLFRQREAGNWPELLARVATSLRQEMQQPTQAAK</sequence>
<evidence type="ECO:0008006" key="6">
    <source>
        <dbReference type="Google" id="ProtNLM"/>
    </source>
</evidence>
<evidence type="ECO:0000256" key="1">
    <source>
        <dbReference type="ARBA" id="ARBA00022737"/>
    </source>
</evidence>
<gene>
    <name evidence="4" type="ORF">SPACI_049180</name>
</gene>
<name>A0ABZ3J8T6_SPOA4</name>
<protein>
    <recommendedName>
        <fullName evidence="6">TPR repeat-containing protein YrrB</fullName>
    </recommendedName>
</protein>
<dbReference type="SMART" id="SM00028">
    <property type="entry name" value="TPR"/>
    <property type="match status" value="5"/>
</dbReference>
<feature type="repeat" description="TPR" evidence="3">
    <location>
        <begin position="45"/>
        <end position="78"/>
    </location>
</feature>
<dbReference type="InterPro" id="IPR019734">
    <property type="entry name" value="TPR_rpt"/>
</dbReference>
<evidence type="ECO:0000256" key="2">
    <source>
        <dbReference type="ARBA" id="ARBA00022803"/>
    </source>
</evidence>
<organism evidence="4 5">
    <name type="scientific">Sporomusa acidovorans (strain ATCC 49682 / DSM 3132 / Mol)</name>
    <dbReference type="NCBI Taxonomy" id="1123286"/>
    <lineage>
        <taxon>Bacteria</taxon>
        <taxon>Bacillati</taxon>
        <taxon>Bacillota</taxon>
        <taxon>Negativicutes</taxon>
        <taxon>Selenomonadales</taxon>
        <taxon>Sporomusaceae</taxon>
        <taxon>Sporomusa</taxon>
    </lineage>
</organism>
<dbReference type="InterPro" id="IPR051685">
    <property type="entry name" value="Ycf3/AcsC/BcsC/TPR_MFPF"/>
</dbReference>
<evidence type="ECO:0000256" key="3">
    <source>
        <dbReference type="PROSITE-ProRule" id="PRU00339"/>
    </source>
</evidence>
<keyword evidence="2 3" id="KW-0802">TPR repeat</keyword>
<dbReference type="PROSITE" id="PS50293">
    <property type="entry name" value="TPR_REGION"/>
    <property type="match status" value="1"/>
</dbReference>
<dbReference type="Gene3D" id="1.25.40.10">
    <property type="entry name" value="Tetratricopeptide repeat domain"/>
    <property type="match status" value="2"/>
</dbReference>
<dbReference type="Proteomes" id="UP000216052">
    <property type="component" value="Chromosome"/>
</dbReference>
<dbReference type="PANTHER" id="PTHR44943:SF8">
    <property type="entry name" value="TPR REPEAT-CONTAINING PROTEIN MJ0263"/>
    <property type="match status" value="1"/>
</dbReference>
<dbReference type="PROSITE" id="PS50005">
    <property type="entry name" value="TPR"/>
    <property type="match status" value="3"/>
</dbReference>
<dbReference type="EMBL" id="CP155571">
    <property type="protein sequence ID" value="XFO74807.1"/>
    <property type="molecule type" value="Genomic_DNA"/>
</dbReference>
<dbReference type="Pfam" id="PF13414">
    <property type="entry name" value="TPR_11"/>
    <property type="match status" value="2"/>
</dbReference>
<evidence type="ECO:0000313" key="5">
    <source>
        <dbReference type="Proteomes" id="UP000216052"/>
    </source>
</evidence>
<dbReference type="SUPFAM" id="SSF53756">
    <property type="entry name" value="UDP-Glycosyltransferase/glycogen phosphorylase"/>
    <property type="match status" value="1"/>
</dbReference>